<evidence type="ECO:0000256" key="1">
    <source>
        <dbReference type="SAM" id="MobiDB-lite"/>
    </source>
</evidence>
<comment type="caution">
    <text evidence="3">The sequence shown here is derived from an EMBL/GenBank/DDBJ whole genome shotgun (WGS) entry which is preliminary data.</text>
</comment>
<dbReference type="Proteomes" id="UP000228867">
    <property type="component" value="Unassembled WGS sequence"/>
</dbReference>
<keyword evidence="2" id="KW-0472">Membrane</keyword>
<evidence type="ECO:0000313" key="4">
    <source>
        <dbReference type="Proteomes" id="UP000228867"/>
    </source>
</evidence>
<organism evidence="3 4">
    <name type="scientific">Candidatus Jorgensenbacteria bacterium CG11_big_fil_rev_8_21_14_0_20_38_23</name>
    <dbReference type="NCBI Taxonomy" id="1974594"/>
    <lineage>
        <taxon>Bacteria</taxon>
        <taxon>Candidatus Joergenseniibacteriota</taxon>
    </lineage>
</organism>
<proteinExistence type="predicted"/>
<name>A0A2H0NCM5_9BACT</name>
<feature type="region of interest" description="Disordered" evidence="1">
    <location>
        <begin position="1"/>
        <end position="26"/>
    </location>
</feature>
<sequence length="350" mass="37879">MPEDIPNPLEKEKLISTGEGETPLAVPGQLEADIRTMASDLQSLKETGSAAKPITAPVKEEEIIQPDQIGLPPIPAPSTPTMPSPEIPLPASAPQKKFPLWIPILIVGILAIAAAGYFLVYPFVSPLFNQKIPPEPAVTPPSSPPPPAAPTSTPAAKPVTPVGHVSLFKTPPDQTLSMQPLELLGLESWFKEATSSLLVEIVLLPSALATSSTSTLTFPYLLEQNKWPSDLANSFEDNYSLYIYRDKKGGLWPGVVGQLKSGFNSLEMQKKYGALIESITKKDPASFFWTGSTGADFGQAQVWKNIKFGSLNARYLSFSKPGYTINYVWVGNKLAIGSSYDGFREVLKKL</sequence>
<evidence type="ECO:0000256" key="2">
    <source>
        <dbReference type="SAM" id="Phobius"/>
    </source>
</evidence>
<dbReference type="EMBL" id="PCWR01000053">
    <property type="protein sequence ID" value="PIR06637.1"/>
    <property type="molecule type" value="Genomic_DNA"/>
</dbReference>
<dbReference type="AlphaFoldDB" id="A0A2H0NCM5"/>
<feature type="compositionally biased region" description="Pro residues" evidence="1">
    <location>
        <begin position="135"/>
        <end position="149"/>
    </location>
</feature>
<keyword evidence="2" id="KW-0812">Transmembrane</keyword>
<keyword evidence="2" id="KW-1133">Transmembrane helix</keyword>
<evidence type="ECO:0000313" key="3">
    <source>
        <dbReference type="EMBL" id="PIR06637.1"/>
    </source>
</evidence>
<feature type="transmembrane region" description="Helical" evidence="2">
    <location>
        <begin position="100"/>
        <end position="124"/>
    </location>
</feature>
<gene>
    <name evidence="3" type="ORF">COV54_02365</name>
</gene>
<protein>
    <submittedName>
        <fullName evidence="3">Uncharacterized protein</fullName>
    </submittedName>
</protein>
<accession>A0A2H0NCM5</accession>
<reference evidence="3 4" key="1">
    <citation type="submission" date="2017-09" db="EMBL/GenBank/DDBJ databases">
        <title>Depth-based differentiation of microbial function through sediment-hosted aquifers and enrichment of novel symbionts in the deep terrestrial subsurface.</title>
        <authorList>
            <person name="Probst A.J."/>
            <person name="Ladd B."/>
            <person name="Jarett J.K."/>
            <person name="Geller-Mcgrath D.E."/>
            <person name="Sieber C.M."/>
            <person name="Emerson J.B."/>
            <person name="Anantharaman K."/>
            <person name="Thomas B.C."/>
            <person name="Malmstrom R."/>
            <person name="Stieglmeier M."/>
            <person name="Klingl A."/>
            <person name="Woyke T."/>
            <person name="Ryan C.M."/>
            <person name="Banfield J.F."/>
        </authorList>
    </citation>
    <scope>NUCLEOTIDE SEQUENCE [LARGE SCALE GENOMIC DNA]</scope>
    <source>
        <strain evidence="3">CG11_big_fil_rev_8_21_14_0_20_38_23</strain>
    </source>
</reference>
<feature type="region of interest" description="Disordered" evidence="1">
    <location>
        <begin position="135"/>
        <end position="157"/>
    </location>
</feature>